<evidence type="ECO:0000259" key="2">
    <source>
        <dbReference type="Pfam" id="PF17289"/>
    </source>
</evidence>
<feature type="domain" description="Terminase large subunit gp17-like C-terminal" evidence="2">
    <location>
        <begin position="276"/>
        <end position="419"/>
    </location>
</feature>
<dbReference type="AlphaFoldDB" id="C9RFR9"/>
<evidence type="ECO:0000313" key="4">
    <source>
        <dbReference type="Proteomes" id="UP000002063"/>
    </source>
</evidence>
<proteinExistence type="predicted"/>
<evidence type="ECO:0000313" key="3">
    <source>
        <dbReference type="EMBL" id="ACX72421.1"/>
    </source>
</evidence>
<gene>
    <name evidence="3" type="ordered locus">Metvu_0562</name>
</gene>
<name>C9RFR9_METVM</name>
<dbReference type="Pfam" id="PF03237">
    <property type="entry name" value="Terminase_6N"/>
    <property type="match status" value="1"/>
</dbReference>
<accession>C9RFR9</accession>
<reference evidence="3" key="1">
    <citation type="submission" date="2009-10" db="EMBL/GenBank/DDBJ databases">
        <title>Complete sequence of chromosome of Methanocaldococcus vulcanius M7.</title>
        <authorList>
            <consortium name="US DOE Joint Genome Institute"/>
            <person name="Lucas S."/>
            <person name="Copeland A."/>
            <person name="Lapidus A."/>
            <person name="Glavina del Rio T."/>
            <person name="Dalin E."/>
            <person name="Tice H."/>
            <person name="Bruce D."/>
            <person name="Goodwin L."/>
            <person name="Pitluck S."/>
            <person name="Lcollab F.I."/>
            <person name="Brettin T."/>
            <person name="Detter J.C."/>
            <person name="Han C."/>
            <person name="Tapia R."/>
            <person name="Kuske C.R."/>
            <person name="Schmutz J."/>
            <person name="Larimer F."/>
            <person name="Land M."/>
            <person name="Hauser L."/>
            <person name="Kyrpides N."/>
            <person name="Ovchinikova G."/>
            <person name="Sieprawska-Lupa M."/>
            <person name="Whitman W.B."/>
            <person name="Woyke T."/>
        </authorList>
    </citation>
    <scope>NUCLEOTIDE SEQUENCE [LARGE SCALE GENOMIC DNA]</scope>
    <source>
        <strain evidence="3">M7</strain>
    </source>
</reference>
<dbReference type="HOGENOM" id="CLU_614846_0_0_2"/>
<dbReference type="Gene3D" id="3.30.420.240">
    <property type="match status" value="1"/>
</dbReference>
<dbReference type="Gene3D" id="3.40.50.300">
    <property type="entry name" value="P-loop containing nucleotide triphosphate hydrolases"/>
    <property type="match status" value="1"/>
</dbReference>
<dbReference type="EMBL" id="CP001787">
    <property type="protein sequence ID" value="ACX72421.1"/>
    <property type="molecule type" value="Genomic_DNA"/>
</dbReference>
<dbReference type="InterPro" id="IPR035421">
    <property type="entry name" value="Terminase_6C"/>
</dbReference>
<dbReference type="KEGG" id="mvu:Metvu_0562"/>
<organism evidence="3 4">
    <name type="scientific">Methanocaldococcus vulcanius (strain ATCC 700851 / DSM 12094 / M7)</name>
    <name type="common">Methanococcus vulcanius</name>
    <dbReference type="NCBI Taxonomy" id="579137"/>
    <lineage>
        <taxon>Archaea</taxon>
        <taxon>Methanobacteriati</taxon>
        <taxon>Methanobacteriota</taxon>
        <taxon>Methanomada group</taxon>
        <taxon>Methanococci</taxon>
        <taxon>Methanococcales</taxon>
        <taxon>Methanocaldococcaceae</taxon>
        <taxon>Methanocaldococcus</taxon>
    </lineage>
</organism>
<dbReference type="InterPro" id="IPR027417">
    <property type="entry name" value="P-loop_NTPase"/>
</dbReference>
<keyword evidence="1" id="KW-1188">Viral release from host cell</keyword>
<dbReference type="STRING" id="579137.Metvu_0562"/>
<dbReference type="Pfam" id="PF17289">
    <property type="entry name" value="Terminase_6C"/>
    <property type="match status" value="1"/>
</dbReference>
<sequence>MSKMKLKELRKKLRTDFEFFVKTVLGAELHKAQKEIVKAFFSGKYKTIIVAAGRRFGKSKLMCFLLIFLSCTQKDKKFAVIAPYYANARIIFKELRTYIEKNKTLQKLVKRITESPYMVIEFKTGCIIDFRSADNPTSIRGESYHLVILDEAAFIKDDVVKYVIKPLLIDYDAPLIEISTPNGHNHFYESFLMGENRQNRHISFRFPTWSNPFLPKSVIEEIKREFGEDSLVWKQEFCAEFIDDQDAVFKWEYIQQCIDSNIELLTVGEKGHRYVMGVDLAKYQDYTVIIILDVSENPYKLVYFERFKDKPYSYVVERIKELYIKFKPVVCVDSTGVGDPVVEQLEDCNPIPFKFTNQSKMQLITKLQTALERKEVIFPYIDTLITELKYFRYVKKKTTISFEAKPGMHDDCVCSLALAVYAADKATNNIIVDYFSY</sequence>
<dbReference type="Proteomes" id="UP000002063">
    <property type="component" value="Chromosome"/>
</dbReference>
<protein>
    <recommendedName>
        <fullName evidence="2">Terminase large subunit gp17-like C-terminal domain-containing protein</fullName>
    </recommendedName>
</protein>
<keyword evidence="4" id="KW-1185">Reference proteome</keyword>
<dbReference type="SUPFAM" id="SSF52540">
    <property type="entry name" value="P-loop containing nucleoside triphosphate hydrolases"/>
    <property type="match status" value="1"/>
</dbReference>
<dbReference type="eggNOG" id="arCOG09550">
    <property type="taxonomic scope" value="Archaea"/>
</dbReference>
<evidence type="ECO:0000256" key="1">
    <source>
        <dbReference type="ARBA" id="ARBA00022612"/>
    </source>
</evidence>